<reference evidence="3 4" key="1">
    <citation type="submission" date="2024-10" db="EMBL/GenBank/DDBJ databases">
        <title>The Natural Products Discovery Center: Release of the First 8490 Sequenced Strains for Exploring Actinobacteria Biosynthetic Diversity.</title>
        <authorList>
            <person name="Kalkreuter E."/>
            <person name="Kautsar S.A."/>
            <person name="Yang D."/>
            <person name="Bader C.D."/>
            <person name="Teijaro C.N."/>
            <person name="Fluegel L."/>
            <person name="Davis C.M."/>
            <person name="Simpson J.R."/>
            <person name="Lauterbach L."/>
            <person name="Steele A.D."/>
            <person name="Gui C."/>
            <person name="Meng S."/>
            <person name="Li G."/>
            <person name="Viehrig K."/>
            <person name="Ye F."/>
            <person name="Su P."/>
            <person name="Kiefer A.F."/>
            <person name="Nichols A."/>
            <person name="Cepeda A.J."/>
            <person name="Yan W."/>
            <person name="Fan B."/>
            <person name="Jiang Y."/>
            <person name="Adhikari A."/>
            <person name="Zheng C.-J."/>
            <person name="Schuster L."/>
            <person name="Cowan T.M."/>
            <person name="Smanski M.J."/>
            <person name="Chevrette M.G."/>
            <person name="De Carvalho L.P.S."/>
            <person name="Shen B."/>
        </authorList>
    </citation>
    <scope>NUCLEOTIDE SEQUENCE [LARGE SCALE GENOMIC DNA]</scope>
    <source>
        <strain evidence="3 4">NPDC000087</strain>
    </source>
</reference>
<name>A0ABW6WCZ9_9ACTN</name>
<gene>
    <name evidence="3" type="ORF">ACFY35_11480</name>
</gene>
<protein>
    <submittedName>
        <fullName evidence="3">2TM domain-containing protein</fullName>
    </submittedName>
</protein>
<feature type="domain" description="2TM" evidence="2">
    <location>
        <begin position="18"/>
        <end position="78"/>
    </location>
</feature>
<dbReference type="InterPro" id="IPR025698">
    <property type="entry name" value="2TM_dom"/>
</dbReference>
<evidence type="ECO:0000259" key="2">
    <source>
        <dbReference type="Pfam" id="PF13239"/>
    </source>
</evidence>
<keyword evidence="1" id="KW-0472">Membrane</keyword>
<feature type="transmembrane region" description="Helical" evidence="1">
    <location>
        <begin position="54"/>
        <end position="73"/>
    </location>
</feature>
<proteinExistence type="predicted"/>
<accession>A0ABW6WCZ9</accession>
<dbReference type="Proteomes" id="UP001602245">
    <property type="component" value="Unassembled WGS sequence"/>
</dbReference>
<organism evidence="3 4">
    <name type="scientific">Paractinoplanes globisporus</name>
    <dbReference type="NCBI Taxonomy" id="113565"/>
    <lineage>
        <taxon>Bacteria</taxon>
        <taxon>Bacillati</taxon>
        <taxon>Actinomycetota</taxon>
        <taxon>Actinomycetes</taxon>
        <taxon>Micromonosporales</taxon>
        <taxon>Micromonosporaceae</taxon>
        <taxon>Paractinoplanes</taxon>
    </lineage>
</organism>
<comment type="caution">
    <text evidence="3">The sequence shown here is derived from an EMBL/GenBank/DDBJ whole genome shotgun (WGS) entry which is preliminary data.</text>
</comment>
<dbReference type="EMBL" id="JBIAZU010000002">
    <property type="protein sequence ID" value="MFF5290056.1"/>
    <property type="molecule type" value="Genomic_DNA"/>
</dbReference>
<evidence type="ECO:0000313" key="4">
    <source>
        <dbReference type="Proteomes" id="UP001602245"/>
    </source>
</evidence>
<keyword evidence="1" id="KW-1133">Transmembrane helix</keyword>
<keyword evidence="1" id="KW-0812">Transmembrane</keyword>
<dbReference type="RefSeq" id="WP_026205651.1">
    <property type="nucleotide sequence ID" value="NZ_JBIAZU010000002.1"/>
</dbReference>
<evidence type="ECO:0000313" key="3">
    <source>
        <dbReference type="EMBL" id="MFF5290056.1"/>
    </source>
</evidence>
<evidence type="ECO:0000256" key="1">
    <source>
        <dbReference type="SAM" id="Phobius"/>
    </source>
</evidence>
<feature type="transmembrane region" description="Helical" evidence="1">
    <location>
        <begin position="28"/>
        <end position="48"/>
    </location>
</feature>
<sequence>MSTELREPAGVDELRAAAIARLRKRRDLGAHVLAYVLVNLFLNAIWWVTTPDGFYRPIFPMLGWGIGLVFHVWDVFVGSAPPEDAIQAEMNRMRRS</sequence>
<keyword evidence="4" id="KW-1185">Reference proteome</keyword>
<dbReference type="Pfam" id="PF13239">
    <property type="entry name" value="2TM"/>
    <property type="match status" value="1"/>
</dbReference>